<feature type="region of interest" description="Disordered" evidence="1">
    <location>
        <begin position="49"/>
        <end position="75"/>
    </location>
</feature>
<evidence type="ECO:0000256" key="1">
    <source>
        <dbReference type="SAM" id="MobiDB-lite"/>
    </source>
</evidence>
<accession>A0AAN9TJM0</accession>
<sequence>MKTACGKYTTFSEKNDFSVLRSRLSSVDGEGEQKTHVKRRQGMWMRVCGERSGKKAKAPKRGDTEDEKKFSRFSRQKLNDDAGRERVSVVRLVVRTTGRRAGECESRCGERRARGRRVERYRVVLCW</sequence>
<organism evidence="2 3">
    <name type="scientific">Parthenolecanium corni</name>
    <dbReference type="NCBI Taxonomy" id="536013"/>
    <lineage>
        <taxon>Eukaryota</taxon>
        <taxon>Metazoa</taxon>
        <taxon>Ecdysozoa</taxon>
        <taxon>Arthropoda</taxon>
        <taxon>Hexapoda</taxon>
        <taxon>Insecta</taxon>
        <taxon>Pterygota</taxon>
        <taxon>Neoptera</taxon>
        <taxon>Paraneoptera</taxon>
        <taxon>Hemiptera</taxon>
        <taxon>Sternorrhyncha</taxon>
        <taxon>Coccoidea</taxon>
        <taxon>Coccidae</taxon>
        <taxon>Parthenolecanium</taxon>
    </lineage>
</organism>
<evidence type="ECO:0000313" key="3">
    <source>
        <dbReference type="Proteomes" id="UP001367676"/>
    </source>
</evidence>
<evidence type="ECO:0000313" key="2">
    <source>
        <dbReference type="EMBL" id="KAK7592862.1"/>
    </source>
</evidence>
<dbReference type="Proteomes" id="UP001367676">
    <property type="component" value="Unassembled WGS sequence"/>
</dbReference>
<comment type="caution">
    <text evidence="2">The sequence shown here is derived from an EMBL/GenBank/DDBJ whole genome shotgun (WGS) entry which is preliminary data.</text>
</comment>
<feature type="compositionally biased region" description="Basic and acidic residues" evidence="1">
    <location>
        <begin position="60"/>
        <end position="70"/>
    </location>
</feature>
<dbReference type="EMBL" id="JBBCAQ010000020">
    <property type="protein sequence ID" value="KAK7592862.1"/>
    <property type="molecule type" value="Genomic_DNA"/>
</dbReference>
<keyword evidence="3" id="KW-1185">Reference proteome</keyword>
<reference evidence="2 3" key="1">
    <citation type="submission" date="2024-03" db="EMBL/GenBank/DDBJ databases">
        <title>Adaptation during the transition from Ophiocordyceps entomopathogen to insect associate is accompanied by gene loss and intensified selection.</title>
        <authorList>
            <person name="Ward C.M."/>
            <person name="Onetto C.A."/>
            <person name="Borneman A.R."/>
        </authorList>
    </citation>
    <scope>NUCLEOTIDE SEQUENCE [LARGE SCALE GENOMIC DNA]</scope>
    <source>
        <strain evidence="2">AWRI1</strain>
        <tissue evidence="2">Single Adult Female</tissue>
    </source>
</reference>
<dbReference type="AlphaFoldDB" id="A0AAN9TJM0"/>
<protein>
    <submittedName>
        <fullName evidence="2">Uncharacterized protein</fullName>
    </submittedName>
</protein>
<proteinExistence type="predicted"/>
<name>A0AAN9TJM0_9HEMI</name>
<gene>
    <name evidence="2" type="ORF">V9T40_007614</name>
</gene>